<reference evidence="3" key="1">
    <citation type="submission" date="2020-08" db="EMBL/GenBank/DDBJ databases">
        <title>Genome public.</title>
        <authorList>
            <person name="Liu C."/>
            <person name="Sun Q."/>
        </authorList>
    </citation>
    <scope>NUCLEOTIDE SEQUENCE</scope>
    <source>
        <strain evidence="3">BX12</strain>
    </source>
</reference>
<accession>A0A923SRJ0</accession>
<dbReference type="Pfam" id="PF01381">
    <property type="entry name" value="HTH_3"/>
    <property type="match status" value="1"/>
</dbReference>
<organism evidence="3 4">
    <name type="scientific">Zhenpiania hominis</name>
    <dbReference type="NCBI Taxonomy" id="2763644"/>
    <lineage>
        <taxon>Bacteria</taxon>
        <taxon>Bacillati</taxon>
        <taxon>Bacillota</taxon>
        <taxon>Clostridia</taxon>
        <taxon>Peptostreptococcales</taxon>
        <taxon>Anaerovoracaceae</taxon>
        <taxon>Zhenpiania</taxon>
    </lineage>
</organism>
<sequence length="130" mass="15484">MKTELQQRVAHNLSILRQNAKLSQSELAAKISICRSTYCQYEHGDRLPDVATLYTLCKFYHVNMDTMLRYDVRTVLQEYFLFQEYTQDTTKLLMLYNSLSEFSKGRLLERAEELAQLDQMKKQNVFYFDD</sequence>
<dbReference type="SUPFAM" id="SSF47413">
    <property type="entry name" value="lambda repressor-like DNA-binding domains"/>
    <property type="match status" value="1"/>
</dbReference>
<keyword evidence="1" id="KW-0238">DNA-binding</keyword>
<name>A0A923SRJ0_9FIRM</name>
<proteinExistence type="predicted"/>
<dbReference type="RefSeq" id="WP_187303840.1">
    <property type="nucleotide sequence ID" value="NZ_CBCTON010000032.1"/>
</dbReference>
<evidence type="ECO:0000256" key="1">
    <source>
        <dbReference type="ARBA" id="ARBA00023125"/>
    </source>
</evidence>
<dbReference type="PANTHER" id="PTHR46558">
    <property type="entry name" value="TRACRIPTIONAL REGULATORY PROTEIN-RELATED-RELATED"/>
    <property type="match status" value="1"/>
</dbReference>
<dbReference type="Proteomes" id="UP000602647">
    <property type="component" value="Unassembled WGS sequence"/>
</dbReference>
<dbReference type="PROSITE" id="PS50943">
    <property type="entry name" value="HTH_CROC1"/>
    <property type="match status" value="1"/>
</dbReference>
<keyword evidence="4" id="KW-1185">Reference proteome</keyword>
<dbReference type="PANTHER" id="PTHR46558:SF11">
    <property type="entry name" value="HTH-TYPE TRANSCRIPTIONAL REGULATOR XRE"/>
    <property type="match status" value="1"/>
</dbReference>
<evidence type="ECO:0000313" key="4">
    <source>
        <dbReference type="Proteomes" id="UP000602647"/>
    </source>
</evidence>
<dbReference type="EMBL" id="JACRYT010000018">
    <property type="protein sequence ID" value="MBC6680742.1"/>
    <property type="molecule type" value="Genomic_DNA"/>
</dbReference>
<dbReference type="InterPro" id="IPR010982">
    <property type="entry name" value="Lambda_DNA-bd_dom_sf"/>
</dbReference>
<dbReference type="Gene3D" id="1.10.260.40">
    <property type="entry name" value="lambda repressor-like DNA-binding domains"/>
    <property type="match status" value="1"/>
</dbReference>
<dbReference type="AlphaFoldDB" id="A0A923SRJ0"/>
<comment type="caution">
    <text evidence="3">The sequence shown here is derived from an EMBL/GenBank/DDBJ whole genome shotgun (WGS) entry which is preliminary data.</text>
</comment>
<feature type="domain" description="HTH cro/C1-type" evidence="2">
    <location>
        <begin position="13"/>
        <end position="67"/>
    </location>
</feature>
<dbReference type="InterPro" id="IPR001387">
    <property type="entry name" value="Cro/C1-type_HTH"/>
</dbReference>
<dbReference type="GO" id="GO:0003677">
    <property type="term" value="F:DNA binding"/>
    <property type="evidence" value="ECO:0007669"/>
    <property type="project" value="UniProtKB-KW"/>
</dbReference>
<dbReference type="CDD" id="cd00093">
    <property type="entry name" value="HTH_XRE"/>
    <property type="match status" value="1"/>
</dbReference>
<protein>
    <submittedName>
        <fullName evidence="3">Helix-turn-helix transcriptional regulator</fullName>
    </submittedName>
</protein>
<gene>
    <name evidence="3" type="ORF">H9L42_13010</name>
</gene>
<evidence type="ECO:0000259" key="2">
    <source>
        <dbReference type="PROSITE" id="PS50943"/>
    </source>
</evidence>
<evidence type="ECO:0000313" key="3">
    <source>
        <dbReference type="EMBL" id="MBC6680742.1"/>
    </source>
</evidence>
<dbReference type="SMART" id="SM00530">
    <property type="entry name" value="HTH_XRE"/>
    <property type="match status" value="1"/>
</dbReference>